<evidence type="ECO:0000256" key="1">
    <source>
        <dbReference type="SAM" id="MobiDB-lite"/>
    </source>
</evidence>
<gene>
    <name evidence="2" type="ORF">METZ01_LOCUS405739</name>
</gene>
<dbReference type="SUPFAM" id="SSF74653">
    <property type="entry name" value="TolA/TonB C-terminal domain"/>
    <property type="match status" value="1"/>
</dbReference>
<dbReference type="AlphaFoldDB" id="A0A382W3M2"/>
<organism evidence="2">
    <name type="scientific">marine metagenome</name>
    <dbReference type="NCBI Taxonomy" id="408172"/>
    <lineage>
        <taxon>unclassified sequences</taxon>
        <taxon>metagenomes</taxon>
        <taxon>ecological metagenomes</taxon>
    </lineage>
</organism>
<name>A0A382W3M2_9ZZZZ</name>
<accession>A0A382W3M2</accession>
<protein>
    <submittedName>
        <fullName evidence="2">Uncharacterized protein</fullName>
    </submittedName>
</protein>
<evidence type="ECO:0000313" key="2">
    <source>
        <dbReference type="EMBL" id="SVD52885.1"/>
    </source>
</evidence>
<feature type="region of interest" description="Disordered" evidence="1">
    <location>
        <begin position="61"/>
        <end position="84"/>
    </location>
</feature>
<sequence>EVLLDVLIDRQGRPESVEVFRGEEPFASNAVAAAYDYVFYPAVRNNGVEIKAWVELTVPFGPQSGEDRARAPRADSDSEVNGGIDMATGETSSIADAADAIDGASLDHALIDGGGIGDAEGMADSAPADSSRIDGDAAPAAVVEEGEGI</sequence>
<feature type="compositionally biased region" description="Basic and acidic residues" evidence="1">
    <location>
        <begin position="65"/>
        <end position="76"/>
    </location>
</feature>
<feature type="non-terminal residue" evidence="2">
    <location>
        <position position="1"/>
    </location>
</feature>
<proteinExistence type="predicted"/>
<dbReference type="EMBL" id="UINC01156459">
    <property type="protein sequence ID" value="SVD52885.1"/>
    <property type="molecule type" value="Genomic_DNA"/>
</dbReference>
<reference evidence="2" key="1">
    <citation type="submission" date="2018-05" db="EMBL/GenBank/DDBJ databases">
        <authorList>
            <person name="Lanie J.A."/>
            <person name="Ng W.-L."/>
            <person name="Kazmierczak K.M."/>
            <person name="Andrzejewski T.M."/>
            <person name="Davidsen T.M."/>
            <person name="Wayne K.J."/>
            <person name="Tettelin H."/>
            <person name="Glass J.I."/>
            <person name="Rusch D."/>
            <person name="Podicherti R."/>
            <person name="Tsui H.-C.T."/>
            <person name="Winkler M.E."/>
        </authorList>
    </citation>
    <scope>NUCLEOTIDE SEQUENCE</scope>
</reference>
<feature type="region of interest" description="Disordered" evidence="1">
    <location>
        <begin position="115"/>
        <end position="149"/>
    </location>
</feature>